<protein>
    <submittedName>
        <fullName evidence="16">Cobalt transport protein</fullName>
    </submittedName>
</protein>
<evidence type="ECO:0000256" key="3">
    <source>
        <dbReference type="ARBA" id="ARBA00005417"/>
    </source>
</evidence>
<keyword evidence="10" id="KW-1278">Translocase</keyword>
<evidence type="ECO:0000256" key="11">
    <source>
        <dbReference type="ARBA" id="ARBA00022989"/>
    </source>
</evidence>
<evidence type="ECO:0000256" key="1">
    <source>
        <dbReference type="ARBA" id="ARBA00004141"/>
    </source>
</evidence>
<evidence type="ECO:0000256" key="13">
    <source>
        <dbReference type="ARBA" id="ARBA00025157"/>
    </source>
</evidence>
<keyword evidence="8" id="KW-0547">Nucleotide-binding</keyword>
<evidence type="ECO:0000256" key="7">
    <source>
        <dbReference type="ARBA" id="ARBA00022737"/>
    </source>
</evidence>
<feature type="transmembrane region" description="Helical" evidence="14">
    <location>
        <begin position="567"/>
        <end position="591"/>
    </location>
</feature>
<name>C4GBM9_9FIRM</name>
<evidence type="ECO:0000256" key="4">
    <source>
        <dbReference type="ARBA" id="ARBA00022448"/>
    </source>
</evidence>
<dbReference type="PANTHER" id="PTHR43553">
    <property type="entry name" value="HEAVY METAL TRANSPORTER"/>
    <property type="match status" value="1"/>
</dbReference>
<evidence type="ECO:0000256" key="9">
    <source>
        <dbReference type="ARBA" id="ARBA00022840"/>
    </source>
</evidence>
<dbReference type="InterPro" id="IPR003593">
    <property type="entry name" value="AAA+_ATPase"/>
</dbReference>
<evidence type="ECO:0000256" key="10">
    <source>
        <dbReference type="ARBA" id="ARBA00022967"/>
    </source>
</evidence>
<dbReference type="eggNOG" id="COG1129">
    <property type="taxonomic scope" value="Bacteria"/>
</dbReference>
<dbReference type="InterPro" id="IPR050095">
    <property type="entry name" value="ECF_ABC_transporter_ATP-bd"/>
</dbReference>
<dbReference type="SUPFAM" id="SSF52540">
    <property type="entry name" value="P-loop containing nucleoside triphosphate hydrolases"/>
    <property type="match status" value="2"/>
</dbReference>
<dbReference type="GO" id="GO:0042626">
    <property type="term" value="F:ATPase-coupled transmembrane transporter activity"/>
    <property type="evidence" value="ECO:0007669"/>
    <property type="project" value="TreeGrafter"/>
</dbReference>
<evidence type="ECO:0000256" key="8">
    <source>
        <dbReference type="ARBA" id="ARBA00022741"/>
    </source>
</evidence>
<evidence type="ECO:0000256" key="2">
    <source>
        <dbReference type="ARBA" id="ARBA00004202"/>
    </source>
</evidence>
<dbReference type="Pfam" id="PF00005">
    <property type="entry name" value="ABC_tran"/>
    <property type="match status" value="2"/>
</dbReference>
<accession>C4GBM9</accession>
<dbReference type="HOGENOM" id="CLU_000604_86_7_9"/>
<dbReference type="AlphaFoldDB" id="C4GBM9"/>
<reference evidence="16" key="1">
    <citation type="submission" date="2009-04" db="EMBL/GenBank/DDBJ databases">
        <authorList>
            <person name="Weinstock G."/>
            <person name="Sodergren E."/>
            <person name="Clifton S."/>
            <person name="Fulton L."/>
            <person name="Fulton B."/>
            <person name="Courtney L."/>
            <person name="Fronick C."/>
            <person name="Harrison M."/>
            <person name="Strong C."/>
            <person name="Farmer C."/>
            <person name="Delahaunty K."/>
            <person name="Markovic C."/>
            <person name="Hall O."/>
            <person name="Minx P."/>
            <person name="Tomlinson C."/>
            <person name="Mitreva M."/>
            <person name="Nelson J."/>
            <person name="Hou S."/>
            <person name="Wollam A."/>
            <person name="Pepin K.H."/>
            <person name="Johnson M."/>
            <person name="Bhonagiri V."/>
            <person name="Nash W.E."/>
            <person name="Warren W."/>
            <person name="Chinwalla A."/>
            <person name="Mardis E.R."/>
            <person name="Wilson R.K."/>
        </authorList>
    </citation>
    <scope>NUCLEOTIDE SEQUENCE [LARGE SCALE GENOMIC DNA]</scope>
    <source>
        <strain evidence="16">DSM 14600</strain>
    </source>
</reference>
<proteinExistence type="inferred from homology"/>
<feature type="transmembrane region" description="Helical" evidence="14">
    <location>
        <begin position="714"/>
        <end position="733"/>
    </location>
</feature>
<dbReference type="Proteomes" id="UP000003494">
    <property type="component" value="Unassembled WGS sequence"/>
</dbReference>
<comment type="similarity">
    <text evidence="3">Belongs to the ABC transporter superfamily.</text>
</comment>
<dbReference type="STRING" id="626523.GCWU000342_01332"/>
<sequence length="740" mass="82857">MAEKIDFHLGFTYNERRKPSLIDVEGHIEPGRFVVLCGCSGCGKSTLLRCINHLIPEFYEGELTGVCRIDGKDISGLRIGEVGKRVASVFQDPRAQFFTVNSSSELAFGLENFGLSHDEIVERVNEGFRKFGLDSLKDRSVFELSSGERQLVAILSAWALAIDVIVMDEPTANLDQRAIAKLHDMLSELKAEGKTIVVSEHRLYYLAGLADEYWYIHSGELVKCYQAKEMLQLTEEELTDMGLRAPEVRDIRRRDMDFSEDLVGGQPDDVLLHVLSCENVTYRYRGAKEDTLKSANITLKTGEVLALAGPNGNGKTTLGKVICGIFKASSGKITFDGVAERTKELQNKCIFIMQEAEFQFFTNSVWNELKYGKKTSPILEAEMERMLRRSGLWELRNRHPFSLSGGQMQKLVLLLAYFSEKPVLVLDEPTAGLDGRSLRTCIEIVNAMKKDKIVLMITHDIELIAGACTACVWLEDGQGQDRFVLDSDESLRQFRRYRDGKLQAATDPYIPANPKHSFDPRIKLVMTLFCCTTSAFADMPLVTGMFAAGMIINIYERKYKSSIGYGAIYAVLLLAYLAFPNAVTGLLVNIIPRFLVIGEFLSAVISNDGGDKTITAFRYMHMPERAIMIFAVMFRFAPVMGKDLSLMRQSIHTRGFFKTRTDRIAAFPEYMEMIIAPLMLRVIRIAESLSASAETRGIALPGRRQSFTSLKMDISDVIITAAALALIGCGFFYTRMVGLF</sequence>
<feature type="domain" description="ABC transporter" evidence="15">
    <location>
        <begin position="5"/>
        <end position="243"/>
    </location>
</feature>
<keyword evidence="4" id="KW-0813">Transport</keyword>
<evidence type="ECO:0000256" key="6">
    <source>
        <dbReference type="ARBA" id="ARBA00022692"/>
    </source>
</evidence>
<keyword evidence="11 14" id="KW-1133">Transmembrane helix</keyword>
<dbReference type="RefSeq" id="WP_006906340.1">
    <property type="nucleotide sequence ID" value="NZ_GG665866.1"/>
</dbReference>
<evidence type="ECO:0000313" key="17">
    <source>
        <dbReference type="Proteomes" id="UP000003494"/>
    </source>
</evidence>
<dbReference type="PROSITE" id="PS00211">
    <property type="entry name" value="ABC_TRANSPORTER_1"/>
    <property type="match status" value="2"/>
</dbReference>
<dbReference type="Gene3D" id="3.40.50.300">
    <property type="entry name" value="P-loop containing nucleotide triphosphate hydrolases"/>
    <property type="match status" value="2"/>
</dbReference>
<evidence type="ECO:0000256" key="14">
    <source>
        <dbReference type="SAM" id="Phobius"/>
    </source>
</evidence>
<organism evidence="16 17">
    <name type="scientific">Shuttleworthella satelles DSM 14600</name>
    <dbReference type="NCBI Taxonomy" id="626523"/>
    <lineage>
        <taxon>Bacteria</taxon>
        <taxon>Bacillati</taxon>
        <taxon>Bacillota</taxon>
        <taxon>Clostridia</taxon>
        <taxon>Lachnospirales</taxon>
        <taxon>Lachnospiraceae</taxon>
        <taxon>Shuttleworthella</taxon>
    </lineage>
</organism>
<evidence type="ECO:0000259" key="15">
    <source>
        <dbReference type="PROSITE" id="PS50893"/>
    </source>
</evidence>
<evidence type="ECO:0000256" key="5">
    <source>
        <dbReference type="ARBA" id="ARBA00022475"/>
    </source>
</evidence>
<dbReference type="PANTHER" id="PTHR43553:SF23">
    <property type="entry name" value="ABC TRANSPORTER ATP-BINDING COMPONENT"/>
    <property type="match status" value="1"/>
</dbReference>
<keyword evidence="7" id="KW-0677">Repeat</keyword>
<comment type="caution">
    <text evidence="16">The sequence shown here is derived from an EMBL/GenBank/DDBJ whole genome shotgun (WGS) entry which is preliminary data.</text>
</comment>
<feature type="domain" description="ABC transporter" evidence="15">
    <location>
        <begin position="275"/>
        <end position="501"/>
    </location>
</feature>
<keyword evidence="17" id="KW-1185">Reference proteome</keyword>
<dbReference type="SMART" id="SM00382">
    <property type="entry name" value="AAA"/>
    <property type="match status" value="2"/>
</dbReference>
<dbReference type="GO" id="GO:0005524">
    <property type="term" value="F:ATP binding"/>
    <property type="evidence" value="ECO:0007669"/>
    <property type="project" value="UniProtKB-KW"/>
</dbReference>
<evidence type="ECO:0000313" key="16">
    <source>
        <dbReference type="EMBL" id="EEP28522.1"/>
    </source>
</evidence>
<dbReference type="GO" id="GO:0016887">
    <property type="term" value="F:ATP hydrolysis activity"/>
    <property type="evidence" value="ECO:0007669"/>
    <property type="project" value="InterPro"/>
</dbReference>
<dbReference type="GO" id="GO:0043190">
    <property type="term" value="C:ATP-binding cassette (ABC) transporter complex"/>
    <property type="evidence" value="ECO:0007669"/>
    <property type="project" value="TreeGrafter"/>
</dbReference>
<dbReference type="EMBL" id="ACIP02000002">
    <property type="protein sequence ID" value="EEP28522.1"/>
    <property type="molecule type" value="Genomic_DNA"/>
</dbReference>
<comment type="subcellular location">
    <subcellularLocation>
        <location evidence="2">Cell membrane</location>
        <topology evidence="2">Peripheral membrane protein</topology>
    </subcellularLocation>
    <subcellularLocation>
        <location evidence="1">Membrane</location>
        <topology evidence="1">Multi-pass membrane protein</topology>
    </subcellularLocation>
</comment>
<dbReference type="CDD" id="cd03225">
    <property type="entry name" value="ABC_cobalt_CbiO_domain1"/>
    <property type="match status" value="1"/>
</dbReference>
<dbReference type="InterPro" id="IPR017871">
    <property type="entry name" value="ABC_transporter-like_CS"/>
</dbReference>
<dbReference type="Pfam" id="PF02361">
    <property type="entry name" value="CbiQ"/>
    <property type="match status" value="1"/>
</dbReference>
<dbReference type="CDD" id="cd16914">
    <property type="entry name" value="EcfT"/>
    <property type="match status" value="1"/>
</dbReference>
<dbReference type="InterPro" id="IPR003339">
    <property type="entry name" value="ABC/ECF_trnsptr_transmembrane"/>
</dbReference>
<evidence type="ECO:0000256" key="12">
    <source>
        <dbReference type="ARBA" id="ARBA00023136"/>
    </source>
</evidence>
<gene>
    <name evidence="16" type="ORF">GCWU000342_01332</name>
</gene>
<dbReference type="InterPro" id="IPR003439">
    <property type="entry name" value="ABC_transporter-like_ATP-bd"/>
</dbReference>
<dbReference type="InterPro" id="IPR015856">
    <property type="entry name" value="ABC_transpr_CbiO/EcfA_su"/>
</dbReference>
<keyword evidence="9" id="KW-0067">ATP-binding</keyword>
<keyword evidence="5" id="KW-1003">Cell membrane</keyword>
<dbReference type="PROSITE" id="PS50893">
    <property type="entry name" value="ABC_TRANSPORTER_2"/>
    <property type="match status" value="2"/>
</dbReference>
<feature type="transmembrane region" description="Helical" evidence="14">
    <location>
        <begin position="535"/>
        <end position="555"/>
    </location>
</feature>
<dbReference type="InterPro" id="IPR027417">
    <property type="entry name" value="P-loop_NTPase"/>
</dbReference>
<comment type="function">
    <text evidence="13">Probably part of an ABC transporter complex. Responsible for energy coupling to the transport system.</text>
</comment>
<keyword evidence="12 14" id="KW-0472">Membrane</keyword>
<keyword evidence="6 14" id="KW-0812">Transmembrane</keyword>